<organism evidence="1 2">
    <name type="scientific">candidate division WWE3 bacterium RIFCSPLOWO2_01_FULL_53_14</name>
    <dbReference type="NCBI Taxonomy" id="1802628"/>
    <lineage>
        <taxon>Bacteria</taxon>
        <taxon>Katanobacteria</taxon>
    </lineage>
</organism>
<comment type="caution">
    <text evidence="1">The sequence shown here is derived from an EMBL/GenBank/DDBJ whole genome shotgun (WGS) entry which is preliminary data.</text>
</comment>
<accession>A0A1F4W0Z1</accession>
<reference evidence="1 2" key="1">
    <citation type="journal article" date="2016" name="Nat. Commun.">
        <title>Thousands of microbial genomes shed light on interconnected biogeochemical processes in an aquifer system.</title>
        <authorList>
            <person name="Anantharaman K."/>
            <person name="Brown C.T."/>
            <person name="Hug L.A."/>
            <person name="Sharon I."/>
            <person name="Castelle C.J."/>
            <person name="Probst A.J."/>
            <person name="Thomas B.C."/>
            <person name="Singh A."/>
            <person name="Wilkins M.J."/>
            <person name="Karaoz U."/>
            <person name="Brodie E.L."/>
            <person name="Williams K.H."/>
            <person name="Hubbard S.S."/>
            <person name="Banfield J.F."/>
        </authorList>
    </citation>
    <scope>NUCLEOTIDE SEQUENCE [LARGE SCALE GENOMIC DNA]</scope>
</reference>
<name>A0A1F4W0Z1_UNCKA</name>
<evidence type="ECO:0000313" key="2">
    <source>
        <dbReference type="Proteomes" id="UP000176967"/>
    </source>
</evidence>
<dbReference type="Proteomes" id="UP000176967">
    <property type="component" value="Unassembled WGS sequence"/>
</dbReference>
<proteinExistence type="predicted"/>
<evidence type="ECO:0000313" key="1">
    <source>
        <dbReference type="EMBL" id="OGC62713.1"/>
    </source>
</evidence>
<gene>
    <name evidence="1" type="ORF">A2890_00450</name>
</gene>
<protein>
    <submittedName>
        <fullName evidence="1">Uncharacterized protein</fullName>
    </submittedName>
</protein>
<dbReference type="STRING" id="1802628.A2890_00450"/>
<sequence length="189" mass="21513">MTALNTAERGIPEEVYAGWRETESPYAESGHKAEENFMSAMEKEGEVEILKEMPDAQKTKELFKEERIGVMRLSPKDDFEKGFDLYLFGPLTGQPVPVDMSVSTDPAVHTKKREAERQGGPRFLPLKARVLELAAHGSERDRKAILLSVKELLRDDALDQFQRKGVRIPETRRVLIEEWIYGSPERKAA</sequence>
<dbReference type="EMBL" id="MEVL01000005">
    <property type="protein sequence ID" value="OGC62713.1"/>
    <property type="molecule type" value="Genomic_DNA"/>
</dbReference>
<dbReference type="AlphaFoldDB" id="A0A1F4W0Z1"/>